<accession>A0ABQ4N7R3</accession>
<feature type="domain" description="Transposase DDE" evidence="2">
    <location>
        <begin position="134"/>
        <end position="209"/>
    </location>
</feature>
<feature type="compositionally biased region" description="Basic and acidic residues" evidence="1">
    <location>
        <begin position="171"/>
        <end position="188"/>
    </location>
</feature>
<name>A0ABQ4N7R3_9BACL</name>
<keyword evidence="4" id="KW-1185">Reference proteome</keyword>
<evidence type="ECO:0000313" key="3">
    <source>
        <dbReference type="EMBL" id="GIQ64205.1"/>
    </source>
</evidence>
<organism evidence="3 4">
    <name type="scientific">Paenibacillus cisolokensis</name>
    <dbReference type="NCBI Taxonomy" id="1658519"/>
    <lineage>
        <taxon>Bacteria</taxon>
        <taxon>Bacillati</taxon>
        <taxon>Bacillota</taxon>
        <taxon>Bacilli</taxon>
        <taxon>Bacillales</taxon>
        <taxon>Paenibacillaceae</taxon>
        <taxon>Paenibacillus</taxon>
    </lineage>
</organism>
<protein>
    <recommendedName>
        <fullName evidence="2">Transposase DDE domain-containing protein</fullName>
    </recommendedName>
</protein>
<dbReference type="InterPro" id="IPR025668">
    <property type="entry name" value="Tnp_DDE_dom"/>
</dbReference>
<evidence type="ECO:0000256" key="1">
    <source>
        <dbReference type="SAM" id="MobiDB-lite"/>
    </source>
</evidence>
<sequence>MIRKAIRRQLGYVGRNLSIIAEQAKVQPLTLLSRKTYRDLLVIHELYHQQLQMWSERSHQMEDRIVSIHQPHIRPIVRGKAKARVEFGAKIAVSMTNGYAFLDRLSWDNFNESTTLIGVIEKYRERMGTYPAVVQVDQIYRTRENRSFCKQHGIWLSGPALGRKPKNGPSSEDKQDVKQDTGERNAIEGKFGEGKRKYGLGCIRARLAKRIGDYAATSRDEPGAQAPRSFCLIFAMLSRRRLALKFG</sequence>
<evidence type="ECO:0000259" key="2">
    <source>
        <dbReference type="Pfam" id="PF13586"/>
    </source>
</evidence>
<comment type="caution">
    <text evidence="3">The sequence shown here is derived from an EMBL/GenBank/DDBJ whole genome shotgun (WGS) entry which is preliminary data.</text>
</comment>
<proteinExistence type="predicted"/>
<evidence type="ECO:0000313" key="4">
    <source>
        <dbReference type="Proteomes" id="UP000680304"/>
    </source>
</evidence>
<dbReference type="Proteomes" id="UP000680304">
    <property type="component" value="Unassembled WGS sequence"/>
</dbReference>
<feature type="region of interest" description="Disordered" evidence="1">
    <location>
        <begin position="159"/>
        <end position="188"/>
    </location>
</feature>
<dbReference type="EMBL" id="BOVJ01000083">
    <property type="protein sequence ID" value="GIQ64205.1"/>
    <property type="molecule type" value="Genomic_DNA"/>
</dbReference>
<gene>
    <name evidence="3" type="ORF">PACILC2_27730</name>
</gene>
<reference evidence="3 4" key="1">
    <citation type="submission" date="2021-04" db="EMBL/GenBank/DDBJ databases">
        <title>Draft genome sequence of Paenibacillus cisolokensis, LC2-13A.</title>
        <authorList>
            <person name="Uke A."/>
            <person name="Chhe C."/>
            <person name="Baramee S."/>
            <person name="Kosugi A."/>
        </authorList>
    </citation>
    <scope>NUCLEOTIDE SEQUENCE [LARGE SCALE GENOMIC DNA]</scope>
    <source>
        <strain evidence="3 4">LC2-13A</strain>
    </source>
</reference>
<dbReference type="Pfam" id="PF13586">
    <property type="entry name" value="DDE_Tnp_1_2"/>
    <property type="match status" value="1"/>
</dbReference>